<feature type="transmembrane region" description="Helical" evidence="4">
    <location>
        <begin position="49"/>
        <end position="70"/>
    </location>
</feature>
<reference evidence="5" key="1">
    <citation type="submission" date="2022-05" db="EMBL/GenBank/DDBJ databases">
        <authorList>
            <person name="Tuo L."/>
        </authorList>
    </citation>
    <scope>NUCLEOTIDE SEQUENCE</scope>
    <source>
        <strain evidence="5">BSK12Z-4</strain>
    </source>
</reference>
<comment type="subcellular location">
    <subcellularLocation>
        <location evidence="1">Membrane</location>
    </subcellularLocation>
</comment>
<feature type="region of interest" description="Disordered" evidence="3">
    <location>
        <begin position="230"/>
        <end position="272"/>
    </location>
</feature>
<proteinExistence type="predicted"/>
<organism evidence="5 6">
    <name type="scientific">Nocardioides bruguierae</name>
    <dbReference type="NCBI Taxonomy" id="2945102"/>
    <lineage>
        <taxon>Bacteria</taxon>
        <taxon>Bacillati</taxon>
        <taxon>Actinomycetota</taxon>
        <taxon>Actinomycetes</taxon>
        <taxon>Propionibacteriales</taxon>
        <taxon>Nocardioidaceae</taxon>
        <taxon>Nocardioides</taxon>
    </lineage>
</organism>
<evidence type="ECO:0000256" key="1">
    <source>
        <dbReference type="ARBA" id="ARBA00004370"/>
    </source>
</evidence>
<dbReference type="RefSeq" id="WP_250827340.1">
    <property type="nucleotide sequence ID" value="NZ_JAMOIL010000012.1"/>
</dbReference>
<keyword evidence="6" id="KW-1185">Reference proteome</keyword>
<dbReference type="EMBL" id="JAMOIL010000012">
    <property type="protein sequence ID" value="MCM0620798.1"/>
    <property type="molecule type" value="Genomic_DNA"/>
</dbReference>
<gene>
    <name evidence="5" type="ORF">M8330_10895</name>
</gene>
<evidence type="ECO:0000256" key="3">
    <source>
        <dbReference type="SAM" id="MobiDB-lite"/>
    </source>
</evidence>
<keyword evidence="4" id="KW-0812">Transmembrane</keyword>
<name>A0A9X2IF74_9ACTN</name>
<evidence type="ECO:0000313" key="5">
    <source>
        <dbReference type="EMBL" id="MCM0620798.1"/>
    </source>
</evidence>
<sequence>MTTTQTGSRASTRTAPTRTSEEDLTVQPDQQPPEQRPAPTRAALLVRRFLLVDLVLLIIGSGAVLTWLLLTRTPDTEPLGDRVSSLVTGRNEVQVRRDEVAEVARTMMTRVNSYGPEDLADDGTMPDYRDGVSSLLTPGFAAEFDDQVQIAEATVAQAGLGRTTTVHAVGVSELADDEATALVAGEFTNTYPGDGDERVSDEPATYRVEVTLRLVDGAWLVDAFSPVTGTGVTTDGSAAGSAGGSADEGAGTDGPTDGSSTDGSSTDGGSGR</sequence>
<feature type="compositionally biased region" description="Low complexity" evidence="3">
    <location>
        <begin position="230"/>
        <end position="265"/>
    </location>
</feature>
<dbReference type="GO" id="GO:0016020">
    <property type="term" value="C:membrane"/>
    <property type="evidence" value="ECO:0007669"/>
    <property type="project" value="UniProtKB-SubCell"/>
</dbReference>
<dbReference type="AlphaFoldDB" id="A0A9X2IF74"/>
<feature type="compositionally biased region" description="Low complexity" evidence="3">
    <location>
        <begin position="1"/>
        <end position="18"/>
    </location>
</feature>
<accession>A0A9X2IF74</accession>
<dbReference type="Proteomes" id="UP001139485">
    <property type="component" value="Unassembled WGS sequence"/>
</dbReference>
<evidence type="ECO:0008006" key="7">
    <source>
        <dbReference type="Google" id="ProtNLM"/>
    </source>
</evidence>
<keyword evidence="4" id="KW-1133">Transmembrane helix</keyword>
<evidence type="ECO:0000256" key="2">
    <source>
        <dbReference type="ARBA" id="ARBA00023136"/>
    </source>
</evidence>
<feature type="region of interest" description="Disordered" evidence="3">
    <location>
        <begin position="1"/>
        <end position="38"/>
    </location>
</feature>
<protein>
    <recommendedName>
        <fullName evidence="7">Mce-associated membrane protein</fullName>
    </recommendedName>
</protein>
<evidence type="ECO:0000256" key="4">
    <source>
        <dbReference type="SAM" id="Phobius"/>
    </source>
</evidence>
<comment type="caution">
    <text evidence="5">The sequence shown here is derived from an EMBL/GenBank/DDBJ whole genome shotgun (WGS) entry which is preliminary data.</text>
</comment>
<dbReference type="PANTHER" id="PTHR37042:SF4">
    <property type="entry name" value="OUTER MEMBRANE PROTEIN RV1973"/>
    <property type="match status" value="1"/>
</dbReference>
<keyword evidence="2 4" id="KW-0472">Membrane</keyword>
<evidence type="ECO:0000313" key="6">
    <source>
        <dbReference type="Proteomes" id="UP001139485"/>
    </source>
</evidence>
<dbReference type="PANTHER" id="PTHR37042">
    <property type="entry name" value="OUTER MEMBRANE PROTEIN RV1973"/>
    <property type="match status" value="1"/>
</dbReference>